<evidence type="ECO:0000313" key="2">
    <source>
        <dbReference type="EMBL" id="KAK7099803.1"/>
    </source>
</evidence>
<protein>
    <recommendedName>
        <fullName evidence="1">SET domain-containing protein</fullName>
    </recommendedName>
</protein>
<dbReference type="CDD" id="cd10537">
    <property type="entry name" value="SET_SETD9"/>
    <property type="match status" value="1"/>
</dbReference>
<accession>A0AAN9B632</accession>
<dbReference type="Proteomes" id="UP001374579">
    <property type="component" value="Unassembled WGS sequence"/>
</dbReference>
<dbReference type="PANTHER" id="PTHR33524:SF2">
    <property type="entry name" value="SET DOMAIN-CONTAINING PROTEIN 9"/>
    <property type="match status" value="1"/>
</dbReference>
<reference evidence="2 3" key="1">
    <citation type="submission" date="2024-02" db="EMBL/GenBank/DDBJ databases">
        <title>Chromosome-scale genome assembly of the rough periwinkle Littorina saxatilis.</title>
        <authorList>
            <person name="De Jode A."/>
            <person name="Faria R."/>
            <person name="Formenti G."/>
            <person name="Sims Y."/>
            <person name="Smith T.P."/>
            <person name="Tracey A."/>
            <person name="Wood J.M.D."/>
            <person name="Zagrodzka Z.B."/>
            <person name="Johannesson K."/>
            <person name="Butlin R.K."/>
            <person name="Leder E.H."/>
        </authorList>
    </citation>
    <scope>NUCLEOTIDE SEQUENCE [LARGE SCALE GENOMIC DNA]</scope>
    <source>
        <strain evidence="2">Snail1</strain>
        <tissue evidence="2">Muscle</tissue>
    </source>
</reference>
<comment type="caution">
    <text evidence="2">The sequence shown here is derived from an EMBL/GenBank/DDBJ whole genome shotgun (WGS) entry which is preliminary data.</text>
</comment>
<organism evidence="2 3">
    <name type="scientific">Littorina saxatilis</name>
    <dbReference type="NCBI Taxonomy" id="31220"/>
    <lineage>
        <taxon>Eukaryota</taxon>
        <taxon>Metazoa</taxon>
        <taxon>Spiralia</taxon>
        <taxon>Lophotrochozoa</taxon>
        <taxon>Mollusca</taxon>
        <taxon>Gastropoda</taxon>
        <taxon>Caenogastropoda</taxon>
        <taxon>Littorinimorpha</taxon>
        <taxon>Littorinoidea</taxon>
        <taxon>Littorinidae</taxon>
        <taxon>Littorina</taxon>
    </lineage>
</organism>
<dbReference type="PROSITE" id="PS50280">
    <property type="entry name" value="SET"/>
    <property type="match status" value="1"/>
</dbReference>
<dbReference type="AlphaFoldDB" id="A0AAN9B632"/>
<gene>
    <name evidence="2" type="ORF">V1264_022855</name>
</gene>
<name>A0AAN9B632_9CAEN</name>
<evidence type="ECO:0000259" key="1">
    <source>
        <dbReference type="PROSITE" id="PS50280"/>
    </source>
</evidence>
<dbReference type="PANTHER" id="PTHR33524">
    <property type="entry name" value="C5ORF35"/>
    <property type="match status" value="1"/>
</dbReference>
<dbReference type="InterPro" id="IPR001214">
    <property type="entry name" value="SET_dom"/>
</dbReference>
<sequence>MERFLKRWKQYRYRFVPWIALNLKNRSVRSVPKGERDKLASDAHILQTLTHLLSAFHREKTDTDLYSPRKPSIMQSAASQNLALMKEVMGFTVERSTSSIPGGGRGVKVTAGSVPEGAVTSLYPGLIYEQYEPILFQSLGNPFIFRCIDSVLIDGNDKGIAKFLYRSCHGRDRVGPYIVCDDTWLTDWPLNPLAVGQYVNNHNKENPANVSYQEFDVPADFVFHLRQYLPNNYYSSCLDRLDQHQRLTRLVALVATREIQCGEELFSSYFTVVH</sequence>
<feature type="domain" description="SET" evidence="1">
    <location>
        <begin position="91"/>
        <end position="270"/>
    </location>
</feature>
<evidence type="ECO:0000313" key="3">
    <source>
        <dbReference type="Proteomes" id="UP001374579"/>
    </source>
</evidence>
<dbReference type="Gene3D" id="2.170.270.10">
    <property type="entry name" value="SET domain"/>
    <property type="match status" value="1"/>
</dbReference>
<keyword evidence="3" id="KW-1185">Reference proteome</keyword>
<dbReference type="EMBL" id="JBAMIC010000011">
    <property type="protein sequence ID" value="KAK7099803.1"/>
    <property type="molecule type" value="Genomic_DNA"/>
</dbReference>
<dbReference type="InterPro" id="IPR040415">
    <property type="entry name" value="SETD9"/>
</dbReference>
<dbReference type="InterPro" id="IPR046341">
    <property type="entry name" value="SET_dom_sf"/>
</dbReference>
<proteinExistence type="predicted"/>